<sequence>MAAKMVPNKQREGAIVPEEMKGSNEQEQGEGQVGVDQSMPGFKNFLWHGGSAYDAWFSCVSNQAAQVLLNSHTLSLNWVCFQESSLKSFMDSLEAGLLISSVFSMSSIEPKTRKRMSTSKNHAIQSVGWASISSKSCVSKSERSESNVTI</sequence>
<dbReference type="EMBL" id="NBSK02000005">
    <property type="protein sequence ID" value="KAJ0202845.1"/>
    <property type="molecule type" value="Genomic_DNA"/>
</dbReference>
<dbReference type="Proteomes" id="UP000235145">
    <property type="component" value="Unassembled WGS sequence"/>
</dbReference>
<gene>
    <name evidence="2" type="ORF">LSAT_V11C500282100</name>
</gene>
<accession>A0A9R1VDM4</accession>
<proteinExistence type="predicted"/>
<evidence type="ECO:0000313" key="3">
    <source>
        <dbReference type="Proteomes" id="UP000235145"/>
    </source>
</evidence>
<comment type="caution">
    <text evidence="2">The sequence shown here is derived from an EMBL/GenBank/DDBJ whole genome shotgun (WGS) entry which is preliminary data.</text>
</comment>
<organism evidence="2 3">
    <name type="scientific">Lactuca sativa</name>
    <name type="common">Garden lettuce</name>
    <dbReference type="NCBI Taxonomy" id="4236"/>
    <lineage>
        <taxon>Eukaryota</taxon>
        <taxon>Viridiplantae</taxon>
        <taxon>Streptophyta</taxon>
        <taxon>Embryophyta</taxon>
        <taxon>Tracheophyta</taxon>
        <taxon>Spermatophyta</taxon>
        <taxon>Magnoliopsida</taxon>
        <taxon>eudicotyledons</taxon>
        <taxon>Gunneridae</taxon>
        <taxon>Pentapetalae</taxon>
        <taxon>asterids</taxon>
        <taxon>campanulids</taxon>
        <taxon>Asterales</taxon>
        <taxon>Asteraceae</taxon>
        <taxon>Cichorioideae</taxon>
        <taxon>Cichorieae</taxon>
        <taxon>Lactucinae</taxon>
        <taxon>Lactuca</taxon>
    </lineage>
</organism>
<dbReference type="AlphaFoldDB" id="A0A9R1VDM4"/>
<name>A0A9R1VDM4_LACSA</name>
<evidence type="ECO:0000313" key="2">
    <source>
        <dbReference type="EMBL" id="KAJ0202845.1"/>
    </source>
</evidence>
<feature type="compositionally biased region" description="Low complexity" evidence="1">
    <location>
        <begin position="25"/>
        <end position="34"/>
    </location>
</feature>
<protein>
    <submittedName>
        <fullName evidence="2">Uncharacterized protein</fullName>
    </submittedName>
</protein>
<feature type="region of interest" description="Disordered" evidence="1">
    <location>
        <begin position="1"/>
        <end position="34"/>
    </location>
</feature>
<reference evidence="2 3" key="1">
    <citation type="journal article" date="2017" name="Nat. Commun.">
        <title>Genome assembly with in vitro proximity ligation data and whole-genome triplication in lettuce.</title>
        <authorList>
            <person name="Reyes-Chin-Wo S."/>
            <person name="Wang Z."/>
            <person name="Yang X."/>
            <person name="Kozik A."/>
            <person name="Arikit S."/>
            <person name="Song C."/>
            <person name="Xia L."/>
            <person name="Froenicke L."/>
            <person name="Lavelle D.O."/>
            <person name="Truco M.J."/>
            <person name="Xia R."/>
            <person name="Zhu S."/>
            <person name="Xu C."/>
            <person name="Xu H."/>
            <person name="Xu X."/>
            <person name="Cox K."/>
            <person name="Korf I."/>
            <person name="Meyers B.C."/>
            <person name="Michelmore R.W."/>
        </authorList>
    </citation>
    <scope>NUCLEOTIDE SEQUENCE [LARGE SCALE GENOMIC DNA]</scope>
    <source>
        <strain evidence="3">cv. Salinas</strain>
        <tissue evidence="2">Seedlings</tissue>
    </source>
</reference>
<keyword evidence="3" id="KW-1185">Reference proteome</keyword>
<evidence type="ECO:0000256" key="1">
    <source>
        <dbReference type="SAM" id="MobiDB-lite"/>
    </source>
</evidence>